<dbReference type="InterPro" id="IPR005467">
    <property type="entry name" value="His_kinase_dom"/>
</dbReference>
<dbReference type="Proteomes" id="UP000290407">
    <property type="component" value="Unassembled WGS sequence"/>
</dbReference>
<dbReference type="InterPro" id="IPR004358">
    <property type="entry name" value="Sig_transdc_His_kin-like_C"/>
</dbReference>
<dbReference type="EC" id="2.7.13.3" evidence="2"/>
<protein>
    <recommendedName>
        <fullName evidence="2">histidine kinase</fullName>
        <ecNumber evidence="2">2.7.13.3</ecNumber>
    </recommendedName>
</protein>
<sequence length="584" mass="65414">MDGFVDCTVSSGCLSLRGKLYEISKTDSCTDTYLSSQPTVTFMTQSIFTSKTALPDLPDARGFDRSTPDEKADIWQQVLNHSVEGLVGLVAVRSGDSDQGAIVNFRYKFINQIALRDTFRRHPEQLHDITGRLLTDFFPSIRDTALFHTYVHVIESGKPQRVEQHYNVDHRDIWVIQSVAPFGQDGVMLSYSETSDLHQAARRLSRQTNLLNGVLNSSPHGIVVFETVRDGLGQLTGFQITLVNQMFELQTGRTSSYFVGLSLNDIYPIGPGRVEQLKRLLETGQPIHFDEFIPALGRWFNITLTRLNDGFVATVQDITTEKQVRQQLEETVQELHRSNRNLEQFAYVASHDLQEPLRKIVAFGDVLNSQFASQLSEPASDLIRRMQRSAGRMRSLVQDLLTYARLSGSRDTFGLVDLNQLLASVMDDLEITIQERNTRVDIGMLPAVWGDAALLWQLFQNLMSNALKFQKPGQHLSGPLPHIRVQGRVATDTELPAGLSATDVSQSGRRYAIVEVIDNGIGFDERYLDRIFTIFQRLHGNLHFSGTGVGLAICKKVIDLHGGTITALSREGEGATFVLYLPMQ</sequence>
<feature type="domain" description="Histidine kinase" evidence="7">
    <location>
        <begin position="348"/>
        <end position="584"/>
    </location>
</feature>
<keyword evidence="4" id="KW-0808">Transferase</keyword>
<evidence type="ECO:0000313" key="9">
    <source>
        <dbReference type="Proteomes" id="UP000290407"/>
    </source>
</evidence>
<dbReference type="Gene3D" id="3.30.565.10">
    <property type="entry name" value="Histidine kinase-like ATPase, C-terminal domain"/>
    <property type="match status" value="1"/>
</dbReference>
<dbReference type="GO" id="GO:0000155">
    <property type="term" value="F:phosphorelay sensor kinase activity"/>
    <property type="evidence" value="ECO:0007669"/>
    <property type="project" value="InterPro"/>
</dbReference>
<dbReference type="CDD" id="cd00082">
    <property type="entry name" value="HisKA"/>
    <property type="match status" value="1"/>
</dbReference>
<reference evidence="8 9" key="1">
    <citation type="submission" date="2019-01" db="EMBL/GenBank/DDBJ databases">
        <title>Spirosoma flava sp. nov., a propanil-degrading bacterium isolated from herbicide-contaminated soil.</title>
        <authorList>
            <person name="Zhang L."/>
            <person name="Jiang J.-D."/>
        </authorList>
    </citation>
    <scope>NUCLEOTIDE SEQUENCE [LARGE SCALE GENOMIC DNA]</scope>
    <source>
        <strain evidence="8 9">TY50</strain>
    </source>
</reference>
<accession>A0A4Q2UKG2</accession>
<dbReference type="GO" id="GO:0000156">
    <property type="term" value="F:phosphorelay response regulator activity"/>
    <property type="evidence" value="ECO:0007669"/>
    <property type="project" value="TreeGrafter"/>
</dbReference>
<dbReference type="InterPro" id="IPR003661">
    <property type="entry name" value="HisK_dim/P_dom"/>
</dbReference>
<dbReference type="InterPro" id="IPR035965">
    <property type="entry name" value="PAS-like_dom_sf"/>
</dbReference>
<dbReference type="GO" id="GO:0007234">
    <property type="term" value="P:osmosensory signaling via phosphorelay pathway"/>
    <property type="evidence" value="ECO:0007669"/>
    <property type="project" value="TreeGrafter"/>
</dbReference>
<dbReference type="Pfam" id="PF00512">
    <property type="entry name" value="HisKA"/>
    <property type="match status" value="1"/>
</dbReference>
<dbReference type="InterPro" id="IPR036097">
    <property type="entry name" value="HisK_dim/P_sf"/>
</dbReference>
<comment type="caution">
    <text evidence="8">The sequence shown here is derived from an EMBL/GenBank/DDBJ whole genome shotgun (WGS) entry which is preliminary data.</text>
</comment>
<gene>
    <name evidence="8" type="ORF">EQG79_21245</name>
</gene>
<dbReference type="InterPro" id="IPR050351">
    <property type="entry name" value="BphY/WalK/GraS-like"/>
</dbReference>
<evidence type="ECO:0000256" key="6">
    <source>
        <dbReference type="SAM" id="Coils"/>
    </source>
</evidence>
<name>A0A4Q2UKG2_9BACT</name>
<keyword evidence="3" id="KW-0597">Phosphoprotein</keyword>
<dbReference type="PROSITE" id="PS50109">
    <property type="entry name" value="HIS_KIN"/>
    <property type="match status" value="1"/>
</dbReference>
<evidence type="ECO:0000259" key="7">
    <source>
        <dbReference type="PROSITE" id="PS50109"/>
    </source>
</evidence>
<dbReference type="EMBL" id="SBLB01000006">
    <property type="protein sequence ID" value="RYC67985.1"/>
    <property type="molecule type" value="Genomic_DNA"/>
</dbReference>
<organism evidence="8 9">
    <name type="scientific">Spirosoma sordidisoli</name>
    <dbReference type="NCBI Taxonomy" id="2502893"/>
    <lineage>
        <taxon>Bacteria</taxon>
        <taxon>Pseudomonadati</taxon>
        <taxon>Bacteroidota</taxon>
        <taxon>Cytophagia</taxon>
        <taxon>Cytophagales</taxon>
        <taxon>Cytophagaceae</taxon>
        <taxon>Spirosoma</taxon>
    </lineage>
</organism>
<dbReference type="PRINTS" id="PR00344">
    <property type="entry name" value="BCTRLSENSOR"/>
</dbReference>
<dbReference type="InterPro" id="IPR036890">
    <property type="entry name" value="HATPase_C_sf"/>
</dbReference>
<evidence type="ECO:0000256" key="5">
    <source>
        <dbReference type="ARBA" id="ARBA00022777"/>
    </source>
</evidence>
<keyword evidence="5" id="KW-0418">Kinase</keyword>
<dbReference type="SUPFAM" id="SSF55874">
    <property type="entry name" value="ATPase domain of HSP90 chaperone/DNA topoisomerase II/histidine kinase"/>
    <property type="match status" value="1"/>
</dbReference>
<dbReference type="SMART" id="SM00387">
    <property type="entry name" value="HATPase_c"/>
    <property type="match status" value="1"/>
</dbReference>
<evidence type="ECO:0000313" key="8">
    <source>
        <dbReference type="EMBL" id="RYC67985.1"/>
    </source>
</evidence>
<dbReference type="Gene3D" id="1.10.287.130">
    <property type="match status" value="1"/>
</dbReference>
<proteinExistence type="predicted"/>
<dbReference type="Pfam" id="PF02518">
    <property type="entry name" value="HATPase_c"/>
    <property type="match status" value="1"/>
</dbReference>
<dbReference type="InterPro" id="IPR003594">
    <property type="entry name" value="HATPase_dom"/>
</dbReference>
<dbReference type="PANTHER" id="PTHR42878:SF15">
    <property type="entry name" value="BACTERIOPHYTOCHROME"/>
    <property type="match status" value="1"/>
</dbReference>
<dbReference type="Pfam" id="PF08448">
    <property type="entry name" value="PAS_4"/>
    <property type="match status" value="1"/>
</dbReference>
<dbReference type="SUPFAM" id="SSF47384">
    <property type="entry name" value="Homodimeric domain of signal transducing histidine kinase"/>
    <property type="match status" value="1"/>
</dbReference>
<keyword evidence="6" id="KW-0175">Coiled coil</keyword>
<dbReference type="SMART" id="SM00388">
    <property type="entry name" value="HisKA"/>
    <property type="match status" value="1"/>
</dbReference>
<dbReference type="SUPFAM" id="SSF55785">
    <property type="entry name" value="PYP-like sensor domain (PAS domain)"/>
    <property type="match status" value="1"/>
</dbReference>
<feature type="coiled-coil region" evidence="6">
    <location>
        <begin position="318"/>
        <end position="345"/>
    </location>
</feature>
<evidence type="ECO:0000256" key="1">
    <source>
        <dbReference type="ARBA" id="ARBA00000085"/>
    </source>
</evidence>
<evidence type="ECO:0000256" key="2">
    <source>
        <dbReference type="ARBA" id="ARBA00012438"/>
    </source>
</evidence>
<keyword evidence="9" id="KW-1185">Reference proteome</keyword>
<dbReference type="AlphaFoldDB" id="A0A4Q2UKG2"/>
<dbReference type="InterPro" id="IPR013656">
    <property type="entry name" value="PAS_4"/>
</dbReference>
<dbReference type="Gene3D" id="3.30.450.20">
    <property type="entry name" value="PAS domain"/>
    <property type="match status" value="2"/>
</dbReference>
<evidence type="ECO:0000256" key="3">
    <source>
        <dbReference type="ARBA" id="ARBA00022553"/>
    </source>
</evidence>
<evidence type="ECO:0000256" key="4">
    <source>
        <dbReference type="ARBA" id="ARBA00022679"/>
    </source>
</evidence>
<dbReference type="PANTHER" id="PTHR42878">
    <property type="entry name" value="TWO-COMPONENT HISTIDINE KINASE"/>
    <property type="match status" value="1"/>
</dbReference>
<comment type="catalytic activity">
    <reaction evidence="1">
        <text>ATP + protein L-histidine = ADP + protein N-phospho-L-histidine.</text>
        <dbReference type="EC" id="2.7.13.3"/>
    </reaction>
</comment>
<dbReference type="GO" id="GO:0030295">
    <property type="term" value="F:protein kinase activator activity"/>
    <property type="evidence" value="ECO:0007669"/>
    <property type="project" value="TreeGrafter"/>
</dbReference>